<protein>
    <submittedName>
        <fullName evidence="1">Uncharacterized protein</fullName>
    </submittedName>
</protein>
<sequence>MTTLIPAHFVWMRDGQYGKHRRGRLVKKAPKIGADALRASRPWEHTTQEVAARTGWAQHLVPGETVELSQFQWRRPQRLRRLQLSDETQLAIRQLLVERRLETAQEGEHSEWFTSHVPTAPVSGTWFHVLAYPLLGDVTKVLLRPVMKCWTAAQRESVARATRWLGETLISQCAKAGQWELVEVLVENGVPLPDLSREFSQVCGPSVPCQRQWHKDWRQALGTQGPTPILELAAASKDGPRVLESLLQRASDKHRDKGCAGPLRLPDLLGGLGGRPQPLLLRAAEAKRWNVVHVLLTSSVPVAAATLLSSPHAATCPTALVHLAEERALEEASPLSAATGSPEEDQLALFFRRRHASVVLLNEEVPGYQSQASGSGGIYLEKADGQIRVWHELLHIGMSGGQSQSSEVAFVKLQDGEWEELLSIEKAALSLSLSSRPAAKTPDAKVGVCWLAVLCPASYLQASKEGLLLVPPQRIPTPCCVQSVKLCVSTQSACCKEPMKDVPVYLDGQCIGRSNEEGLVEVFAKPGRRTLQSPCAGAEAVEVTLTGEGKSGKHDEQHVVLLCGGSVYFFLQAQDSSSEWKLKMTTDLNQIPSDASDFRGKVCFDDDHPFQVIRSCFHPMIVPGGKPCPALFHSLRPEALSGARFEFSEEGRSRLAGDKCKVSDLIGAVVTLGTFFDTVDTLAKGVQPRSRKMADFAFAPRRRGLGQRA</sequence>
<organism evidence="1 2">
    <name type="scientific">Symbiodinium microadriaticum</name>
    <name type="common">Dinoflagellate</name>
    <name type="synonym">Zooxanthella microadriatica</name>
    <dbReference type="NCBI Taxonomy" id="2951"/>
    <lineage>
        <taxon>Eukaryota</taxon>
        <taxon>Sar</taxon>
        <taxon>Alveolata</taxon>
        <taxon>Dinophyceae</taxon>
        <taxon>Suessiales</taxon>
        <taxon>Symbiodiniaceae</taxon>
        <taxon>Symbiodinium</taxon>
    </lineage>
</organism>
<dbReference type="OrthoDB" id="415438at2759"/>
<reference evidence="1 2" key="1">
    <citation type="submission" date="2016-02" db="EMBL/GenBank/DDBJ databases">
        <title>Genome analysis of coral dinoflagellate symbionts highlights evolutionary adaptations to a symbiotic lifestyle.</title>
        <authorList>
            <person name="Aranda M."/>
            <person name="Li Y."/>
            <person name="Liew Y.J."/>
            <person name="Baumgarten S."/>
            <person name="Simakov O."/>
            <person name="Wilson M."/>
            <person name="Piel J."/>
            <person name="Ashoor H."/>
            <person name="Bougouffa S."/>
            <person name="Bajic V.B."/>
            <person name="Ryu T."/>
            <person name="Ravasi T."/>
            <person name="Bayer T."/>
            <person name="Micklem G."/>
            <person name="Kim H."/>
            <person name="Bhak J."/>
            <person name="Lajeunesse T.C."/>
            <person name="Voolstra C.R."/>
        </authorList>
    </citation>
    <scope>NUCLEOTIDE SEQUENCE [LARGE SCALE GENOMIC DNA]</scope>
    <source>
        <strain evidence="1 2">CCMP2467</strain>
    </source>
</reference>
<comment type="caution">
    <text evidence="1">The sequence shown here is derived from an EMBL/GenBank/DDBJ whole genome shotgun (WGS) entry which is preliminary data.</text>
</comment>
<proteinExistence type="predicted"/>
<name>A0A1Q9CP91_SYMMI</name>
<dbReference type="AlphaFoldDB" id="A0A1Q9CP91"/>
<evidence type="ECO:0000313" key="1">
    <source>
        <dbReference type="EMBL" id="OLP84734.1"/>
    </source>
</evidence>
<gene>
    <name evidence="1" type="ORF">AK812_SmicGene34379</name>
</gene>
<keyword evidence="2" id="KW-1185">Reference proteome</keyword>
<evidence type="ECO:0000313" key="2">
    <source>
        <dbReference type="Proteomes" id="UP000186817"/>
    </source>
</evidence>
<accession>A0A1Q9CP91</accession>
<dbReference type="EMBL" id="LSRX01001022">
    <property type="protein sequence ID" value="OLP84734.1"/>
    <property type="molecule type" value="Genomic_DNA"/>
</dbReference>
<dbReference type="Proteomes" id="UP000186817">
    <property type="component" value="Unassembled WGS sequence"/>
</dbReference>